<gene>
    <name evidence="1" type="ORF">HMPREF9080_01452</name>
</gene>
<dbReference type="STRING" id="797473.HMPREF9080_01452"/>
<proteinExistence type="predicted"/>
<evidence type="ECO:0000313" key="2">
    <source>
        <dbReference type="Proteomes" id="UP000004750"/>
    </source>
</evidence>
<accession>G9ZFA6</accession>
<comment type="caution">
    <text evidence="1">The sequence shown here is derived from an EMBL/GenBank/DDBJ whole genome shotgun (WGS) entry which is preliminary data.</text>
</comment>
<evidence type="ECO:0000313" key="1">
    <source>
        <dbReference type="EMBL" id="EHM54085.1"/>
    </source>
</evidence>
<dbReference type="HOGENOM" id="CLU_3213991_0_0_6"/>
<dbReference type="AlphaFoldDB" id="G9ZFA6"/>
<organism evidence="1 2">
    <name type="scientific">Cardiobacterium valvarum F0432</name>
    <dbReference type="NCBI Taxonomy" id="797473"/>
    <lineage>
        <taxon>Bacteria</taxon>
        <taxon>Pseudomonadati</taxon>
        <taxon>Pseudomonadota</taxon>
        <taxon>Gammaproteobacteria</taxon>
        <taxon>Cardiobacteriales</taxon>
        <taxon>Cardiobacteriaceae</taxon>
        <taxon>Cardiobacterium</taxon>
    </lineage>
</organism>
<reference evidence="1 2" key="1">
    <citation type="submission" date="2011-08" db="EMBL/GenBank/DDBJ databases">
        <authorList>
            <person name="Weinstock G."/>
            <person name="Sodergren E."/>
            <person name="Clifton S."/>
            <person name="Fulton L."/>
            <person name="Fulton B."/>
            <person name="Courtney L."/>
            <person name="Fronick C."/>
            <person name="Harrison M."/>
            <person name="Strong C."/>
            <person name="Farmer C."/>
            <person name="Delahaunty K."/>
            <person name="Markovic C."/>
            <person name="Hall O."/>
            <person name="Minx P."/>
            <person name="Tomlinson C."/>
            <person name="Mitreva M."/>
            <person name="Hou S."/>
            <person name="Chen J."/>
            <person name="Wollam A."/>
            <person name="Pepin K.H."/>
            <person name="Johnson M."/>
            <person name="Bhonagiri V."/>
            <person name="Zhang X."/>
            <person name="Suruliraj S."/>
            <person name="Warren W."/>
            <person name="Chinwalla A."/>
            <person name="Mardis E.R."/>
            <person name="Wilson R.K."/>
        </authorList>
    </citation>
    <scope>NUCLEOTIDE SEQUENCE [LARGE SCALE GENOMIC DNA]</scope>
    <source>
        <strain evidence="1 2">F0432</strain>
    </source>
</reference>
<name>G9ZFA6_9GAMM</name>
<protein>
    <submittedName>
        <fullName evidence="1">Uncharacterized protein</fullName>
    </submittedName>
</protein>
<dbReference type="EMBL" id="AGCM01000078">
    <property type="protein sequence ID" value="EHM54085.1"/>
    <property type="molecule type" value="Genomic_DNA"/>
</dbReference>
<sequence>MVGCWVVGVRVIVRKFAGRFGKRAGRLFGGMNAGFIKRDCRALF</sequence>
<dbReference type="Proteomes" id="UP000004750">
    <property type="component" value="Unassembled WGS sequence"/>
</dbReference>